<evidence type="ECO:0000256" key="1">
    <source>
        <dbReference type="SAM" id="MobiDB-lite"/>
    </source>
</evidence>
<organism evidence="3 4">
    <name type="scientific">Lunasporangiospora selenospora</name>
    <dbReference type="NCBI Taxonomy" id="979761"/>
    <lineage>
        <taxon>Eukaryota</taxon>
        <taxon>Fungi</taxon>
        <taxon>Fungi incertae sedis</taxon>
        <taxon>Mucoromycota</taxon>
        <taxon>Mortierellomycotina</taxon>
        <taxon>Mortierellomycetes</taxon>
        <taxon>Mortierellales</taxon>
        <taxon>Mortierellaceae</taxon>
        <taxon>Lunasporangiospora</taxon>
    </lineage>
</organism>
<proteinExistence type="predicted"/>
<feature type="region of interest" description="Disordered" evidence="1">
    <location>
        <begin position="103"/>
        <end position="128"/>
    </location>
</feature>
<comment type="caution">
    <text evidence="3">The sequence shown here is derived from an EMBL/GenBank/DDBJ whole genome shotgun (WGS) entry which is preliminary data.</text>
</comment>
<gene>
    <name evidence="3" type="ORF">BGW38_006403</name>
</gene>
<dbReference type="Proteomes" id="UP000780801">
    <property type="component" value="Unassembled WGS sequence"/>
</dbReference>
<feature type="compositionally biased region" description="Low complexity" evidence="1">
    <location>
        <begin position="271"/>
        <end position="284"/>
    </location>
</feature>
<dbReference type="AlphaFoldDB" id="A0A9P6KGW2"/>
<keyword evidence="2" id="KW-0812">Transmembrane</keyword>
<feature type="transmembrane region" description="Helical" evidence="2">
    <location>
        <begin position="421"/>
        <end position="439"/>
    </location>
</feature>
<feature type="non-terminal residue" evidence="3">
    <location>
        <position position="1"/>
    </location>
</feature>
<evidence type="ECO:0000256" key="2">
    <source>
        <dbReference type="SAM" id="Phobius"/>
    </source>
</evidence>
<keyword evidence="2" id="KW-0472">Membrane</keyword>
<keyword evidence="4" id="KW-1185">Reference proteome</keyword>
<feature type="region of interest" description="Disordered" evidence="1">
    <location>
        <begin position="14"/>
        <end position="64"/>
    </location>
</feature>
<feature type="compositionally biased region" description="Low complexity" evidence="1">
    <location>
        <begin position="17"/>
        <end position="59"/>
    </location>
</feature>
<accession>A0A9P6KGW2</accession>
<feature type="compositionally biased region" description="Basic and acidic residues" evidence="1">
    <location>
        <begin position="103"/>
        <end position="113"/>
    </location>
</feature>
<evidence type="ECO:0000313" key="4">
    <source>
        <dbReference type="Proteomes" id="UP000780801"/>
    </source>
</evidence>
<feature type="region of interest" description="Disordered" evidence="1">
    <location>
        <begin position="263"/>
        <end position="284"/>
    </location>
</feature>
<dbReference type="EMBL" id="JAABOA010000409">
    <property type="protein sequence ID" value="KAF9584453.1"/>
    <property type="molecule type" value="Genomic_DNA"/>
</dbReference>
<reference evidence="3" key="1">
    <citation type="journal article" date="2020" name="Fungal Divers.">
        <title>Resolving the Mortierellaceae phylogeny through synthesis of multi-gene phylogenetics and phylogenomics.</title>
        <authorList>
            <person name="Vandepol N."/>
            <person name="Liber J."/>
            <person name="Desiro A."/>
            <person name="Na H."/>
            <person name="Kennedy M."/>
            <person name="Barry K."/>
            <person name="Grigoriev I.V."/>
            <person name="Miller A.N."/>
            <person name="O'Donnell K."/>
            <person name="Stajich J.E."/>
            <person name="Bonito G."/>
        </authorList>
    </citation>
    <scope>NUCLEOTIDE SEQUENCE</scope>
    <source>
        <strain evidence="3">KOD1015</strain>
    </source>
</reference>
<sequence length="447" mass="49509">LHEKVSCKAYISRMAYSSSEGSPQESQGKTKSGSPSGSISGSTKSNSGSNSGSGSINSNGSGGQGTNIDLIITRLQNELTRSQETNTDLGALKQGLGDLERVMVSNKDRRTDSKLASPKSLSGDENGGISFADYEKRLEHQSKIHTGELSKLQKSLSDTQAELEAYIQKTQLLEPLVTQDEILRRDLAQSAADLTRAKVERDLAKESMNELINEHQQEKDKLRKEQETALAELKKSHAEALDQLRKEVEQEKQSLKTSFEQEIEQLKEQHQQQQQETLKDQQQTTSFVEVQTRLEYEATTLRTENEQAQKKILSVIAEREAVTIELTRTKTALDEVQKVKEELAREVQELKELASLTPTSATATTTTTVLQTSSTRHVASTKKGGHKLNEDTIAKYEFSWAQFVFPMGGKKNPSQMGQPSTMIMSGGFMLVGIGAYVLWHRTGLNSN</sequence>
<protein>
    <submittedName>
        <fullName evidence="3">Uncharacterized protein</fullName>
    </submittedName>
</protein>
<keyword evidence="2" id="KW-1133">Transmembrane helix</keyword>
<dbReference type="OrthoDB" id="687730at2759"/>
<evidence type="ECO:0000313" key="3">
    <source>
        <dbReference type="EMBL" id="KAF9584453.1"/>
    </source>
</evidence>
<name>A0A9P6KGW2_9FUNG</name>